<accession>A0A819Q532</accession>
<evidence type="ECO:0000313" key="2">
    <source>
        <dbReference type="Proteomes" id="UP000663881"/>
    </source>
</evidence>
<reference evidence="1" key="1">
    <citation type="submission" date="2021-02" db="EMBL/GenBank/DDBJ databases">
        <authorList>
            <person name="Nowell W R."/>
        </authorList>
    </citation>
    <scope>NUCLEOTIDE SEQUENCE</scope>
</reference>
<dbReference type="Proteomes" id="UP000663881">
    <property type="component" value="Unassembled WGS sequence"/>
</dbReference>
<sequence length="169" mass="19467">MNNSDSAFIKKENDLSSIKFLEWPTDADDDEQFRAGYPYTPDEEKEIDEEIWYDVSSIENALPSIISKNNEFNTNIQDDVQPTSPSSSQKKEIMVIDAKPCKVQNYDQRFTELAKEKDDCNNHDQDKYHQIRAGVDDTYCGANLSSVHKSNTSLIYSGWRILLKNFNPK</sequence>
<dbReference type="AlphaFoldDB" id="A0A819Q532"/>
<evidence type="ECO:0000313" key="1">
    <source>
        <dbReference type="EMBL" id="CAF4021206.1"/>
    </source>
</evidence>
<name>A0A819Q532_9BILA</name>
<proteinExistence type="predicted"/>
<dbReference type="EMBL" id="CAJOAY010003423">
    <property type="protein sequence ID" value="CAF4021206.1"/>
    <property type="molecule type" value="Genomic_DNA"/>
</dbReference>
<gene>
    <name evidence="1" type="ORF">OKA104_LOCUS30976</name>
</gene>
<organism evidence="1 2">
    <name type="scientific">Adineta steineri</name>
    <dbReference type="NCBI Taxonomy" id="433720"/>
    <lineage>
        <taxon>Eukaryota</taxon>
        <taxon>Metazoa</taxon>
        <taxon>Spiralia</taxon>
        <taxon>Gnathifera</taxon>
        <taxon>Rotifera</taxon>
        <taxon>Eurotatoria</taxon>
        <taxon>Bdelloidea</taxon>
        <taxon>Adinetida</taxon>
        <taxon>Adinetidae</taxon>
        <taxon>Adineta</taxon>
    </lineage>
</organism>
<comment type="caution">
    <text evidence="1">The sequence shown here is derived from an EMBL/GenBank/DDBJ whole genome shotgun (WGS) entry which is preliminary data.</text>
</comment>
<protein>
    <submittedName>
        <fullName evidence="1">Uncharacterized protein</fullName>
    </submittedName>
</protein>